<comment type="caution">
    <text evidence="1">The sequence shown here is derived from an EMBL/GenBank/DDBJ whole genome shotgun (WGS) entry which is preliminary data.</text>
</comment>
<reference evidence="1 2" key="1">
    <citation type="submission" date="2017-01" db="EMBL/GenBank/DDBJ databases">
        <title>New insights into the genetic diversity of Chromobacterium isolated from tropical freshwater lake.</title>
        <authorList>
            <person name="Santos A.B."/>
            <person name="Nascimento A.M."/>
            <person name="Da Silva P.C."/>
        </authorList>
    </citation>
    <scope>NUCLEOTIDE SEQUENCE [LARGE SCALE GENOMIC DNA]</scope>
    <source>
        <strain evidence="1 2">56AF</strain>
    </source>
</reference>
<name>A0A2S9WYP4_9NEIS</name>
<organism evidence="1 2">
    <name type="scientific">Chromobacterium amazonense</name>
    <dbReference type="NCBI Taxonomy" id="1382803"/>
    <lineage>
        <taxon>Bacteria</taxon>
        <taxon>Pseudomonadati</taxon>
        <taxon>Pseudomonadota</taxon>
        <taxon>Betaproteobacteria</taxon>
        <taxon>Neisseriales</taxon>
        <taxon>Chromobacteriaceae</taxon>
        <taxon>Chromobacterium</taxon>
    </lineage>
</organism>
<accession>A0A2S9WYP4</accession>
<dbReference type="EMBL" id="MTBD01000097">
    <property type="protein sequence ID" value="PRP68590.1"/>
    <property type="molecule type" value="Genomic_DNA"/>
</dbReference>
<proteinExistence type="predicted"/>
<dbReference type="RefSeq" id="WP_106078186.1">
    <property type="nucleotide sequence ID" value="NZ_MTBD01000097.1"/>
</dbReference>
<dbReference type="Proteomes" id="UP000239469">
    <property type="component" value="Unassembled WGS sequence"/>
</dbReference>
<sequence length="100" mass="11355">MENQHRQISGYRELNQIEIDLMNEIKAAGQALEQLCDKVRFHVTTQYQIASNGHSEGISDTPEMDRLARAQPETWEGWGRSNFQSGLMYLTRAVAQPGGF</sequence>
<gene>
    <name evidence="1" type="ORF">BUE93_21350</name>
</gene>
<dbReference type="GO" id="GO:0000166">
    <property type="term" value="F:nucleotide binding"/>
    <property type="evidence" value="ECO:0007669"/>
    <property type="project" value="UniProtKB-KW"/>
</dbReference>
<dbReference type="OrthoDB" id="7360772at2"/>
<evidence type="ECO:0000313" key="2">
    <source>
        <dbReference type="Proteomes" id="UP000239469"/>
    </source>
</evidence>
<protein>
    <submittedName>
        <fullName evidence="1">Uncharacterized protein</fullName>
    </submittedName>
</protein>
<dbReference type="AlphaFoldDB" id="A0A2S9WYP4"/>
<evidence type="ECO:0000313" key="1">
    <source>
        <dbReference type="EMBL" id="PRP68590.1"/>
    </source>
</evidence>